<dbReference type="AlphaFoldDB" id="A0A0S8FPD1"/>
<dbReference type="InterPro" id="IPR011051">
    <property type="entry name" value="RmlC_Cupin_sf"/>
</dbReference>
<sequence>MGDKKLIDGVRVKNLRLIPDERGRLMEILRSDDKEFSKFGQVYVTTAYPGVVKAWHSHKLQDDNMTAISGMVKIVLYDGRDGSPTQGLVNEFFIGEHNHILLHIPKLVWHGFKCVGDREAMIVNVVTECYNYDEPDEHRKPAHGSDIPYDWARRDG</sequence>
<reference evidence="2 3" key="1">
    <citation type="journal article" date="2015" name="Microbiome">
        <title>Genomic resolution of linkages in carbon, nitrogen, and sulfur cycling among widespread estuary sediment bacteria.</title>
        <authorList>
            <person name="Baker B.J."/>
            <person name="Lazar C.S."/>
            <person name="Teske A.P."/>
            <person name="Dick G.J."/>
        </authorList>
    </citation>
    <scope>NUCLEOTIDE SEQUENCE [LARGE SCALE GENOMIC DNA]</scope>
    <source>
        <strain evidence="2">SM23_42</strain>
    </source>
</reference>
<dbReference type="Gene3D" id="2.60.120.10">
    <property type="entry name" value="Jelly Rolls"/>
    <property type="match status" value="1"/>
</dbReference>
<dbReference type="Proteomes" id="UP000051373">
    <property type="component" value="Unassembled WGS sequence"/>
</dbReference>
<dbReference type="PATRIC" id="fig|1703779.3.peg.2108"/>
<evidence type="ECO:0000256" key="1">
    <source>
        <dbReference type="PIRSR" id="PIRSR600888-3"/>
    </source>
</evidence>
<dbReference type="InterPro" id="IPR014710">
    <property type="entry name" value="RmlC-like_jellyroll"/>
</dbReference>
<dbReference type="EMBL" id="LJUJ01000032">
    <property type="protein sequence ID" value="KPK62582.1"/>
    <property type="molecule type" value="Genomic_DNA"/>
</dbReference>
<dbReference type="InterPro" id="IPR000888">
    <property type="entry name" value="RmlC-like"/>
</dbReference>
<proteinExistence type="predicted"/>
<feature type="site" description="Participates in a stacking interaction with the thymidine ring of dTDP-4-oxo-6-deoxyglucose" evidence="1">
    <location>
        <position position="130"/>
    </location>
</feature>
<dbReference type="GO" id="GO:0005829">
    <property type="term" value="C:cytosol"/>
    <property type="evidence" value="ECO:0007669"/>
    <property type="project" value="TreeGrafter"/>
</dbReference>
<dbReference type="PANTHER" id="PTHR21047:SF2">
    <property type="entry name" value="THYMIDINE DIPHOSPHO-4-KETO-RHAMNOSE 3,5-EPIMERASE"/>
    <property type="match status" value="1"/>
</dbReference>
<dbReference type="Pfam" id="PF00908">
    <property type="entry name" value="dTDP_sugar_isom"/>
    <property type="match status" value="1"/>
</dbReference>
<gene>
    <name evidence="2" type="ORF">AMJ83_10475</name>
</gene>
<evidence type="ECO:0000313" key="3">
    <source>
        <dbReference type="Proteomes" id="UP000051373"/>
    </source>
</evidence>
<name>A0A0S8FPD1_UNCW3</name>
<dbReference type="GO" id="GO:0008830">
    <property type="term" value="F:dTDP-4-dehydrorhamnose 3,5-epimerase activity"/>
    <property type="evidence" value="ECO:0007669"/>
    <property type="project" value="InterPro"/>
</dbReference>
<comment type="caution">
    <text evidence="2">The sequence shown here is derived from an EMBL/GenBank/DDBJ whole genome shotgun (WGS) entry which is preliminary data.</text>
</comment>
<dbReference type="GO" id="GO:0000271">
    <property type="term" value="P:polysaccharide biosynthetic process"/>
    <property type="evidence" value="ECO:0007669"/>
    <property type="project" value="TreeGrafter"/>
</dbReference>
<protein>
    <submittedName>
        <fullName evidence="2">dTDP-4-dehydrorhamnose 3,5-epimerase</fullName>
    </submittedName>
</protein>
<accession>A0A0S8FPD1</accession>
<dbReference type="SUPFAM" id="SSF51182">
    <property type="entry name" value="RmlC-like cupins"/>
    <property type="match status" value="1"/>
</dbReference>
<dbReference type="STRING" id="1703779.AMJ83_10475"/>
<organism evidence="2 3">
    <name type="scientific">candidate division WOR_3 bacterium SM23_42</name>
    <dbReference type="NCBI Taxonomy" id="1703779"/>
    <lineage>
        <taxon>Bacteria</taxon>
        <taxon>Bacteria division WOR-3</taxon>
    </lineage>
</organism>
<dbReference type="PANTHER" id="PTHR21047">
    <property type="entry name" value="DTDP-6-DEOXY-D-GLUCOSE-3,5 EPIMERASE"/>
    <property type="match status" value="1"/>
</dbReference>
<evidence type="ECO:0000313" key="2">
    <source>
        <dbReference type="EMBL" id="KPK62582.1"/>
    </source>
</evidence>